<dbReference type="Gene3D" id="3.40.50.620">
    <property type="entry name" value="HUPs"/>
    <property type="match status" value="1"/>
</dbReference>
<evidence type="ECO:0000256" key="1">
    <source>
        <dbReference type="ARBA" id="ARBA00004496"/>
    </source>
</evidence>
<evidence type="ECO:0000313" key="10">
    <source>
        <dbReference type="EMBL" id="TPG98632.1"/>
    </source>
</evidence>
<dbReference type="InterPro" id="IPR012795">
    <property type="entry name" value="tRNA_Ile_lys_synt_N"/>
</dbReference>
<gene>
    <name evidence="8 10" type="primary">tilS</name>
    <name evidence="11" type="ORF">EUX50_04265</name>
    <name evidence="10" type="ORF">EUX54_06980</name>
</gene>
<organism evidence="10 13">
    <name type="scientific">Haemophilus haemolyticus</name>
    <dbReference type="NCBI Taxonomy" id="726"/>
    <lineage>
        <taxon>Bacteria</taxon>
        <taxon>Pseudomonadati</taxon>
        <taxon>Pseudomonadota</taxon>
        <taxon>Gammaproteobacteria</taxon>
        <taxon>Pasteurellales</taxon>
        <taxon>Pasteurellaceae</taxon>
        <taxon>Haemophilus</taxon>
    </lineage>
</organism>
<dbReference type="Pfam" id="PF09179">
    <property type="entry name" value="TilS"/>
    <property type="match status" value="1"/>
</dbReference>
<proteinExistence type="inferred from homology"/>
<evidence type="ECO:0000256" key="3">
    <source>
        <dbReference type="ARBA" id="ARBA00022598"/>
    </source>
</evidence>
<sequence>MDLLSDIEKQLKQTSTQGFLIALSGGLDSTVLLSLFAKLRQKRPHLQPLSIRAIHIHHGLSPNADSWAKHCQNLCDQFQIPLIVELVQVDKTNGIEAGAREARYQAIKKHLQTQEVLVTAHHLNDQTETFFLALKRGSGLQGLGAMQQRSVLFGMPILRPLLGFTRPQLENYAQKEKLNWITDESNKDNRFDRNFLRNEILPELRERWAYFDLAVQRSAQHCFEQQQLINDLLSEAFAEHCQIKSQFKLPQFRQYSPAKQTALLRMWLAENQLEMPSKCQLTQLINDVVFAKEDANPQFQLVNKVIRRYKDSLYLTKPFSDLTKYILKLEQNTLSLPDDLGNLTVQENERNLIFYWQNYSVMLDKTDLPISIRFGYSGKVKHHPKRPREDIKKIWQSLDIPPWQRNRIPLIFYGDELKSAVGFFCVFKSNEK</sequence>
<keyword evidence="2 8" id="KW-0963">Cytoplasm</keyword>
<evidence type="ECO:0000313" key="11">
    <source>
        <dbReference type="EMBL" id="TPH05592.1"/>
    </source>
</evidence>
<evidence type="ECO:0000259" key="9">
    <source>
        <dbReference type="SMART" id="SM00977"/>
    </source>
</evidence>
<evidence type="ECO:0000256" key="5">
    <source>
        <dbReference type="ARBA" id="ARBA00022741"/>
    </source>
</evidence>
<reference evidence="12 13" key="1">
    <citation type="submission" date="2019-01" db="EMBL/GenBank/DDBJ databases">
        <title>Comparative genomic analysis identifies haemin-independent Haemophilus haemolyticus: a formal re-classification of Haemophilus intermedius.</title>
        <authorList>
            <person name="Harris T.M."/>
            <person name="Price E.P."/>
            <person name="Sarovich D.S."/>
            <person name="Norskov-Lauritsen N."/>
            <person name="Beissbarth J."/>
            <person name="Chang A.B."/>
            <person name="Smith-Vaughan H.C."/>
        </authorList>
    </citation>
    <scope>NUCLEOTIDE SEQUENCE [LARGE SCALE GENOMIC DNA]</scope>
    <source>
        <strain evidence="11 12">CCUG 15949</strain>
        <strain evidence="10 13">CCUG 30218</strain>
    </source>
</reference>
<protein>
    <recommendedName>
        <fullName evidence="8">tRNA(Ile)-lysidine synthase</fullName>
        <ecNumber evidence="8">6.3.4.19</ecNumber>
    </recommendedName>
    <alternativeName>
        <fullName evidence="8">tRNA(Ile)-2-lysyl-cytidine synthase</fullName>
    </alternativeName>
    <alternativeName>
        <fullName evidence="8">tRNA(Ile)-lysidine synthetase</fullName>
    </alternativeName>
</protein>
<dbReference type="SUPFAM" id="SSF56037">
    <property type="entry name" value="PheT/TilS domain"/>
    <property type="match status" value="1"/>
</dbReference>
<keyword evidence="6 8" id="KW-0067">ATP-binding</keyword>
<accession>A0A502K123</accession>
<dbReference type="Proteomes" id="UP000318353">
    <property type="component" value="Unassembled WGS sequence"/>
</dbReference>
<dbReference type="GO" id="GO:0005737">
    <property type="term" value="C:cytoplasm"/>
    <property type="evidence" value="ECO:0007669"/>
    <property type="project" value="UniProtKB-SubCell"/>
</dbReference>
<comment type="function">
    <text evidence="8">Ligates lysine onto the cytidine present at position 34 of the AUA codon-specific tRNA(Ile) that contains the anticodon CAU, in an ATP-dependent manner. Cytidine is converted to lysidine, thus changing the amino acid specificity of the tRNA from methionine to isoleucine.</text>
</comment>
<evidence type="ECO:0000313" key="12">
    <source>
        <dbReference type="Proteomes" id="UP000318353"/>
    </source>
</evidence>
<feature type="domain" description="Lysidine-tRNA(Ile) synthetase C-terminal" evidence="9">
    <location>
        <begin position="370"/>
        <end position="427"/>
    </location>
</feature>
<dbReference type="EMBL" id="SDPI01000034">
    <property type="protein sequence ID" value="TPG98632.1"/>
    <property type="molecule type" value="Genomic_DNA"/>
</dbReference>
<dbReference type="InterPro" id="IPR012094">
    <property type="entry name" value="tRNA_Ile_lys_synt"/>
</dbReference>
<comment type="catalytic activity">
    <reaction evidence="7 8">
        <text>cytidine(34) in tRNA(Ile2) + L-lysine + ATP = lysidine(34) in tRNA(Ile2) + AMP + diphosphate + H(+)</text>
        <dbReference type="Rhea" id="RHEA:43744"/>
        <dbReference type="Rhea" id="RHEA-COMP:10625"/>
        <dbReference type="Rhea" id="RHEA-COMP:10670"/>
        <dbReference type="ChEBI" id="CHEBI:15378"/>
        <dbReference type="ChEBI" id="CHEBI:30616"/>
        <dbReference type="ChEBI" id="CHEBI:32551"/>
        <dbReference type="ChEBI" id="CHEBI:33019"/>
        <dbReference type="ChEBI" id="CHEBI:82748"/>
        <dbReference type="ChEBI" id="CHEBI:83665"/>
        <dbReference type="ChEBI" id="CHEBI:456215"/>
        <dbReference type="EC" id="6.3.4.19"/>
    </reaction>
</comment>
<dbReference type="InterPro" id="IPR012796">
    <property type="entry name" value="Lysidine-tRNA-synth_C"/>
</dbReference>
<keyword evidence="4 8" id="KW-0819">tRNA processing</keyword>
<evidence type="ECO:0000256" key="8">
    <source>
        <dbReference type="HAMAP-Rule" id="MF_01161"/>
    </source>
</evidence>
<evidence type="ECO:0000256" key="6">
    <source>
        <dbReference type="ARBA" id="ARBA00022840"/>
    </source>
</evidence>
<comment type="subcellular location">
    <subcellularLocation>
        <location evidence="1 8">Cytoplasm</location>
    </subcellularLocation>
</comment>
<keyword evidence="12" id="KW-1185">Reference proteome</keyword>
<dbReference type="SUPFAM" id="SSF82829">
    <property type="entry name" value="MesJ substrate recognition domain-like"/>
    <property type="match status" value="1"/>
</dbReference>
<dbReference type="SMART" id="SM00977">
    <property type="entry name" value="TilS_C"/>
    <property type="match status" value="1"/>
</dbReference>
<dbReference type="PANTHER" id="PTHR43033">
    <property type="entry name" value="TRNA(ILE)-LYSIDINE SYNTHASE-RELATED"/>
    <property type="match status" value="1"/>
</dbReference>
<dbReference type="PANTHER" id="PTHR43033:SF1">
    <property type="entry name" value="TRNA(ILE)-LYSIDINE SYNTHASE-RELATED"/>
    <property type="match status" value="1"/>
</dbReference>
<comment type="similarity">
    <text evidence="8">Belongs to the tRNA(Ile)-lysidine synthase family.</text>
</comment>
<comment type="caution">
    <text evidence="10">The sequence shown here is derived from an EMBL/GenBank/DDBJ whole genome shotgun (WGS) entry which is preliminary data.</text>
</comment>
<keyword evidence="5 8" id="KW-0547">Nucleotide-binding</keyword>
<name>A0A502K123_HAEHA</name>
<evidence type="ECO:0000313" key="13">
    <source>
        <dbReference type="Proteomes" id="UP000318695"/>
    </source>
</evidence>
<dbReference type="Proteomes" id="UP000318695">
    <property type="component" value="Unassembled WGS sequence"/>
</dbReference>
<evidence type="ECO:0000256" key="7">
    <source>
        <dbReference type="ARBA" id="ARBA00048539"/>
    </source>
</evidence>
<evidence type="ECO:0000256" key="2">
    <source>
        <dbReference type="ARBA" id="ARBA00022490"/>
    </source>
</evidence>
<dbReference type="Gene3D" id="1.20.59.20">
    <property type="match status" value="1"/>
</dbReference>
<dbReference type="EC" id="6.3.4.19" evidence="8"/>
<dbReference type="Pfam" id="PF01171">
    <property type="entry name" value="ATP_bind_3"/>
    <property type="match status" value="1"/>
</dbReference>
<dbReference type="GO" id="GO:0006400">
    <property type="term" value="P:tRNA modification"/>
    <property type="evidence" value="ECO:0007669"/>
    <property type="project" value="UniProtKB-UniRule"/>
</dbReference>
<dbReference type="InterPro" id="IPR011063">
    <property type="entry name" value="TilS/TtcA_N"/>
</dbReference>
<dbReference type="AlphaFoldDB" id="A0A502K123"/>
<dbReference type="HAMAP" id="MF_01161">
    <property type="entry name" value="tRNA_Ile_lys_synt"/>
    <property type="match status" value="1"/>
</dbReference>
<dbReference type="RefSeq" id="WP_140523902.1">
    <property type="nucleotide sequence ID" value="NZ_SDPG01000015.1"/>
</dbReference>
<dbReference type="Pfam" id="PF11734">
    <property type="entry name" value="TilS_C"/>
    <property type="match status" value="1"/>
</dbReference>
<dbReference type="InterPro" id="IPR014729">
    <property type="entry name" value="Rossmann-like_a/b/a_fold"/>
</dbReference>
<feature type="binding site" evidence="8">
    <location>
        <begin position="24"/>
        <end position="29"/>
    </location>
    <ligand>
        <name>ATP</name>
        <dbReference type="ChEBI" id="CHEBI:30616"/>
    </ligand>
</feature>
<comment type="domain">
    <text evidence="8">The N-terminal region contains the highly conserved SGGXDS motif, predicted to be a P-loop motif involved in ATP binding.</text>
</comment>
<dbReference type="CDD" id="cd01992">
    <property type="entry name" value="TilS_N"/>
    <property type="match status" value="1"/>
</dbReference>
<dbReference type="EMBL" id="SDPH01000012">
    <property type="protein sequence ID" value="TPH05592.1"/>
    <property type="molecule type" value="Genomic_DNA"/>
</dbReference>
<dbReference type="SUPFAM" id="SSF52402">
    <property type="entry name" value="Adenine nucleotide alpha hydrolases-like"/>
    <property type="match status" value="1"/>
</dbReference>
<dbReference type="InterPro" id="IPR015262">
    <property type="entry name" value="tRNA_Ile_lys_synt_subst-bd"/>
</dbReference>
<dbReference type="GO" id="GO:0005524">
    <property type="term" value="F:ATP binding"/>
    <property type="evidence" value="ECO:0007669"/>
    <property type="project" value="UniProtKB-UniRule"/>
</dbReference>
<evidence type="ECO:0000256" key="4">
    <source>
        <dbReference type="ARBA" id="ARBA00022694"/>
    </source>
</evidence>
<dbReference type="NCBIfam" id="TIGR02433">
    <property type="entry name" value="lysidine_TilS_C"/>
    <property type="match status" value="1"/>
</dbReference>
<keyword evidence="3 8" id="KW-0436">Ligase</keyword>
<dbReference type="NCBIfam" id="TIGR02432">
    <property type="entry name" value="lysidine_TilS_N"/>
    <property type="match status" value="1"/>
</dbReference>
<dbReference type="GO" id="GO:0032267">
    <property type="term" value="F:tRNA(Ile)-lysidine synthase activity"/>
    <property type="evidence" value="ECO:0007669"/>
    <property type="project" value="UniProtKB-EC"/>
</dbReference>